<reference evidence="4" key="1">
    <citation type="submission" date="2022-12" db="EMBL/GenBank/DDBJ databases">
        <authorList>
            <person name="Deng Y."/>
            <person name="Zhang Y.-Q."/>
        </authorList>
    </citation>
    <scope>NUCLEOTIDE SEQUENCE</scope>
    <source>
        <strain evidence="4">CPCC 205372</strain>
    </source>
</reference>
<dbReference type="NCBIfam" id="TIGR00996">
    <property type="entry name" value="Mtu_fam_mce"/>
    <property type="match status" value="1"/>
</dbReference>
<sequence length="516" mass="54027">MLTRLIRIQLAVFTLASIVGVTVMVVKYVQVPTMLGVGRIDVTLELPNAGGLYRFANVTYRGVQIGRVTGVDVNRGGAVATLSLATSPPVPADLQAEVRSVSAVGEQYVDLQPRTRSGPYLRDGSVIPAAAVVIPQEVAPMLDRLSALITSIPKDRLTELLDESFAAFDGAAYDLQSLMDSASRIAGDTDAVADRTAALVEDARPVLDGQAVSADSLRTWSKRLAGVSGQLVTNDPQVRTLLQTGPAAAQEVSRLLEQVRPTLPVLLANMTSLGQVAVTYRPGLEQLLVLLPPASAMYQSAVGSNNATGIPIGDFRISVSDPPSCTVGFLPPSQWRSPADTTTIDTPDGLYCKLPQDSPVAVRGARNFPCMDKPGKYAPTVDECKSDRPFQPLATRQHALGPYPLDPNLIAQGVPPDGRVDVDERIFGPLGGTPPFGPAPSAPADPPPPGPPPGPVAAPSGYSTDSGSRSATVAVARYDPTTGQYASPTGEISAQADVAAPGTPKTWQNLVYSDAG</sequence>
<gene>
    <name evidence="4" type="ORF">O6P37_23925</name>
</gene>
<dbReference type="Proteomes" id="UP001142153">
    <property type="component" value="Unassembled WGS sequence"/>
</dbReference>
<feature type="compositionally biased region" description="Polar residues" evidence="1">
    <location>
        <begin position="461"/>
        <end position="471"/>
    </location>
</feature>
<dbReference type="PANTHER" id="PTHR33371:SF16">
    <property type="entry name" value="MCE-FAMILY PROTEIN MCE3F"/>
    <property type="match status" value="1"/>
</dbReference>
<dbReference type="PANTHER" id="PTHR33371">
    <property type="entry name" value="INTERMEMBRANE PHOSPHOLIPID TRANSPORT SYSTEM BINDING PROTEIN MLAD-RELATED"/>
    <property type="match status" value="1"/>
</dbReference>
<evidence type="ECO:0000313" key="4">
    <source>
        <dbReference type="EMBL" id="MCZ8381922.1"/>
    </source>
</evidence>
<evidence type="ECO:0000259" key="3">
    <source>
        <dbReference type="Pfam" id="PF02470"/>
    </source>
</evidence>
<evidence type="ECO:0000256" key="2">
    <source>
        <dbReference type="SAM" id="Phobius"/>
    </source>
</evidence>
<keyword evidence="2" id="KW-0812">Transmembrane</keyword>
<feature type="domain" description="Mce/MlaD" evidence="3">
    <location>
        <begin position="41"/>
        <end position="113"/>
    </location>
</feature>
<evidence type="ECO:0000313" key="5">
    <source>
        <dbReference type="Proteomes" id="UP001142153"/>
    </source>
</evidence>
<feature type="compositionally biased region" description="Pro residues" evidence="1">
    <location>
        <begin position="435"/>
        <end position="456"/>
    </location>
</feature>
<proteinExistence type="predicted"/>
<dbReference type="InterPro" id="IPR052336">
    <property type="entry name" value="MlaD_Phospholipid_Transporter"/>
</dbReference>
<comment type="caution">
    <text evidence="4">The sequence shown here is derived from an EMBL/GenBank/DDBJ whole genome shotgun (WGS) entry which is preliminary data.</text>
</comment>
<feature type="region of interest" description="Disordered" evidence="1">
    <location>
        <begin position="497"/>
        <end position="516"/>
    </location>
</feature>
<feature type="compositionally biased region" description="Polar residues" evidence="1">
    <location>
        <begin position="505"/>
        <end position="516"/>
    </location>
</feature>
<dbReference type="InterPro" id="IPR005693">
    <property type="entry name" value="Mce"/>
</dbReference>
<feature type="region of interest" description="Disordered" evidence="1">
    <location>
        <begin position="398"/>
        <end position="476"/>
    </location>
</feature>
<name>A0ABT4PZA5_9MYCO</name>
<dbReference type="RefSeq" id="WP_269896416.1">
    <property type="nucleotide sequence ID" value="NZ_JAPZPY010000014.1"/>
</dbReference>
<keyword evidence="2" id="KW-1133">Transmembrane helix</keyword>
<keyword evidence="5" id="KW-1185">Reference proteome</keyword>
<organism evidence="4 5">
    <name type="scientific">Mycobacterium hippophais</name>
    <dbReference type="NCBI Taxonomy" id="3016340"/>
    <lineage>
        <taxon>Bacteria</taxon>
        <taxon>Bacillati</taxon>
        <taxon>Actinomycetota</taxon>
        <taxon>Actinomycetes</taxon>
        <taxon>Mycobacteriales</taxon>
        <taxon>Mycobacteriaceae</taxon>
        <taxon>Mycobacterium</taxon>
    </lineage>
</organism>
<feature type="transmembrane region" description="Helical" evidence="2">
    <location>
        <begin position="6"/>
        <end position="29"/>
    </location>
</feature>
<dbReference type="Pfam" id="PF02470">
    <property type="entry name" value="MlaD"/>
    <property type="match status" value="1"/>
</dbReference>
<keyword evidence="2" id="KW-0472">Membrane</keyword>
<evidence type="ECO:0000256" key="1">
    <source>
        <dbReference type="SAM" id="MobiDB-lite"/>
    </source>
</evidence>
<dbReference type="EMBL" id="JAPZPY010000014">
    <property type="protein sequence ID" value="MCZ8381922.1"/>
    <property type="molecule type" value="Genomic_DNA"/>
</dbReference>
<dbReference type="InterPro" id="IPR003399">
    <property type="entry name" value="Mce/MlaD"/>
</dbReference>
<accession>A0ABT4PZA5</accession>
<protein>
    <submittedName>
        <fullName evidence="4">MlaD family protein</fullName>
    </submittedName>
</protein>